<feature type="compositionally biased region" description="Low complexity" evidence="2">
    <location>
        <begin position="310"/>
        <end position="336"/>
    </location>
</feature>
<evidence type="ECO:0000256" key="2">
    <source>
        <dbReference type="SAM" id="MobiDB-lite"/>
    </source>
</evidence>
<dbReference type="SUPFAM" id="SSF48464">
    <property type="entry name" value="ENTH/VHS domain"/>
    <property type="match status" value="1"/>
</dbReference>
<feature type="compositionally biased region" description="Basic and acidic residues" evidence="2">
    <location>
        <begin position="985"/>
        <end position="995"/>
    </location>
</feature>
<feature type="compositionally biased region" description="Acidic residues" evidence="2">
    <location>
        <begin position="959"/>
        <end position="970"/>
    </location>
</feature>
<feature type="region of interest" description="Disordered" evidence="2">
    <location>
        <begin position="525"/>
        <end position="690"/>
    </location>
</feature>
<dbReference type="Gene3D" id="1.25.40.90">
    <property type="match status" value="1"/>
</dbReference>
<dbReference type="PANTHER" id="PTHR15921">
    <property type="entry name" value="PRE-MRNA CLEAVAGE COMPLEX II"/>
    <property type="match status" value="1"/>
</dbReference>
<feature type="compositionally biased region" description="Basic and acidic residues" evidence="2">
    <location>
        <begin position="428"/>
        <end position="439"/>
    </location>
</feature>
<feature type="compositionally biased region" description="Basic and acidic residues" evidence="2">
    <location>
        <begin position="622"/>
        <end position="639"/>
    </location>
</feature>
<feature type="compositionally biased region" description="Polar residues" evidence="2">
    <location>
        <begin position="641"/>
        <end position="655"/>
    </location>
</feature>
<dbReference type="InterPro" id="IPR002014">
    <property type="entry name" value="VHS_dom"/>
</dbReference>
<feature type="region of interest" description="Disordered" evidence="2">
    <location>
        <begin position="731"/>
        <end position="751"/>
    </location>
</feature>
<evidence type="ECO:0000313" key="6">
    <source>
        <dbReference type="Proteomes" id="UP001158576"/>
    </source>
</evidence>
<evidence type="ECO:0000256" key="1">
    <source>
        <dbReference type="SAM" id="Coils"/>
    </source>
</evidence>
<organism evidence="5 6">
    <name type="scientific">Oikopleura dioica</name>
    <name type="common">Tunicate</name>
    <dbReference type="NCBI Taxonomy" id="34765"/>
    <lineage>
        <taxon>Eukaryota</taxon>
        <taxon>Metazoa</taxon>
        <taxon>Chordata</taxon>
        <taxon>Tunicata</taxon>
        <taxon>Appendicularia</taxon>
        <taxon>Copelata</taxon>
        <taxon>Oikopleuridae</taxon>
        <taxon>Oikopleura</taxon>
    </lineage>
</organism>
<reference evidence="5 6" key="1">
    <citation type="submission" date="2021-04" db="EMBL/GenBank/DDBJ databases">
        <authorList>
            <person name="Bliznina A."/>
        </authorList>
    </citation>
    <scope>NUCLEOTIDE SEQUENCE [LARGE SCALE GENOMIC DNA]</scope>
</reference>
<feature type="region of interest" description="Disordered" evidence="2">
    <location>
        <begin position="304"/>
        <end position="481"/>
    </location>
</feature>
<gene>
    <name evidence="5" type="ORF">OKIOD_LOCUS15112</name>
</gene>
<dbReference type="PROSITE" id="PS51391">
    <property type="entry name" value="CID"/>
    <property type="match status" value="1"/>
</dbReference>
<keyword evidence="6" id="KW-1185">Reference proteome</keyword>
<dbReference type="Pfam" id="PF04818">
    <property type="entry name" value="CID"/>
    <property type="match status" value="1"/>
</dbReference>
<feature type="region of interest" description="Disordered" evidence="2">
    <location>
        <begin position="957"/>
        <end position="1069"/>
    </location>
</feature>
<evidence type="ECO:0000259" key="3">
    <source>
        <dbReference type="PROSITE" id="PS50179"/>
    </source>
</evidence>
<dbReference type="PROSITE" id="PS50179">
    <property type="entry name" value="VHS"/>
    <property type="match status" value="1"/>
</dbReference>
<evidence type="ECO:0000313" key="5">
    <source>
        <dbReference type="EMBL" id="CAG5112091.1"/>
    </source>
</evidence>
<feature type="domain" description="CID" evidence="4">
    <location>
        <begin position="1"/>
        <end position="132"/>
    </location>
</feature>
<sequence>MDEDDIEQYKNDLKDLKSNQKPLINMLSQVAEDYKDTDGAETISKLISARIAEVKPDQKLYLLYLTDSISKNVRGNYIQIFEKAIVANFEDAFKANINPDIRKKLYFLRKSWQGLFKDAILKRLDRRIRMVDPGWPITGPTQQESVPEIISKPVPGPAPKSALKPTVRKVATPEPPAPKPAPKAVSKQKVVQAQAQAAPIARKAQPAGNVHVNPAFLNKKTADLKAEKLELQVKLDICGDEIQEAREKKAKLERQLAKKETAAEKKAIRFKLLEVNKKMINLDDQKIELENDLKKLEALGKVSYQKPDSTKQASQNSQKSSSQSASSQESTASASPPSKPVKKIIKNLVKPKTTENPLIDILGAPKRRAPTESQKKNLSVASELKNSLSKKKKSTPPQGPPSKIVKSESSLKNNGAPLIPKGRIPLKKKTEPKVEKGDAPDIMDTSVVEPAPPKLAKVSTSSKGSVNVRRPGGMSTNPTELLKNCSIPQVREMAYNKLKTGMLNRRDFDVLINRLSVLEKYEAEKKAAKEGKEVPPPRDEPRDEDSRTRQPWYSHGTPQDREIYHEHPQRQQDWRDTLWDQYHHVHGDPEPRGSAHRPPPHDPWKYDPRNERPPADRQMMPDPRRGDPRGHPGEMDHRRSVSPNAQNNVPSSRNYIVTDDLPQPPRPPIEERPAPVNPAPESSSGGLDLPIDLDTIKDLLKSVESKNATSTSQEKPVKADLDELPKKYIVLPDKEKPKSRRTPTPTLEDEPVPIANLEDVGDDMDDSKLPRVEFTENAIKNRINPLIKRLYAGLQCSACGMRFKKSQTTRYADHLDWHFRVNKQVKNGQIDTHRKWYYKAWDWIMYEEIEDADKKADPSAEDNGSSPKGQDEKKEEAEVEVKVKTLPVTAGDSSCAVCGERFQTAYDDDEDEWHYQDVTKHEDSGKLVHTGCLEDAGNMHIPRMVRSDSIDSIELDKTMEEEDNIDEDTAQDIGIEMDKMNVSPSREKSEIKEENAEPNDVEMKEEEPQADLPQSPKAEPGSPAPQEPMKTEVAEPDPLEETNLYGDLEDAELEEINMSFDAPISPPAV</sequence>
<name>A0ABN7T3A9_OIKDI</name>
<dbReference type="InterPro" id="IPR045154">
    <property type="entry name" value="PCF11-like"/>
</dbReference>
<proteinExistence type="predicted"/>
<feature type="compositionally biased region" description="Basic and acidic residues" evidence="2">
    <location>
        <begin position="525"/>
        <end position="548"/>
    </location>
</feature>
<accession>A0ABN7T3A9</accession>
<dbReference type="CDD" id="cd16982">
    <property type="entry name" value="CID_Pcf11"/>
    <property type="match status" value="1"/>
</dbReference>
<dbReference type="InterPro" id="IPR006569">
    <property type="entry name" value="CID_dom"/>
</dbReference>
<dbReference type="InterPro" id="IPR047415">
    <property type="entry name" value="Pcf11_CID"/>
</dbReference>
<evidence type="ECO:0000259" key="4">
    <source>
        <dbReference type="PROSITE" id="PS51391"/>
    </source>
</evidence>
<keyword evidence="1" id="KW-0175">Coiled coil</keyword>
<feature type="coiled-coil region" evidence="1">
    <location>
        <begin position="235"/>
        <end position="299"/>
    </location>
</feature>
<feature type="compositionally biased region" description="Basic and acidic residues" evidence="2">
    <location>
        <begin position="558"/>
        <end position="615"/>
    </location>
</feature>
<dbReference type="EMBL" id="OU015567">
    <property type="protein sequence ID" value="CAG5112091.1"/>
    <property type="molecule type" value="Genomic_DNA"/>
</dbReference>
<dbReference type="PANTHER" id="PTHR15921:SF3">
    <property type="entry name" value="PRE-MRNA CLEAVAGE COMPLEX 2 PROTEIN PCF11"/>
    <property type="match status" value="1"/>
</dbReference>
<feature type="region of interest" description="Disordered" evidence="2">
    <location>
        <begin position="153"/>
        <end position="187"/>
    </location>
</feature>
<protein>
    <submittedName>
        <fullName evidence="5">Oidioi.mRNA.OKI2018_I69.chr2.g6347.t1.cds</fullName>
    </submittedName>
</protein>
<feature type="compositionally biased region" description="Acidic residues" evidence="2">
    <location>
        <begin position="996"/>
        <end position="1009"/>
    </location>
</feature>
<feature type="region of interest" description="Disordered" evidence="2">
    <location>
        <begin position="853"/>
        <end position="877"/>
    </location>
</feature>
<dbReference type="SMART" id="SM00582">
    <property type="entry name" value="RPR"/>
    <property type="match status" value="1"/>
</dbReference>
<feature type="domain" description="VHS" evidence="3">
    <location>
        <begin position="24"/>
        <end position="131"/>
    </location>
</feature>
<dbReference type="Proteomes" id="UP001158576">
    <property type="component" value="Chromosome 2"/>
</dbReference>
<dbReference type="InterPro" id="IPR008942">
    <property type="entry name" value="ENTH_VHS"/>
</dbReference>